<name>A0A3E0X316_9GAMM</name>
<dbReference type="EMBL" id="NFZW01000002">
    <property type="protein sequence ID" value="RFA38866.1"/>
    <property type="molecule type" value="Genomic_DNA"/>
</dbReference>
<dbReference type="InterPro" id="IPR006143">
    <property type="entry name" value="RND_pump_MFP"/>
</dbReference>
<evidence type="ECO:0000256" key="6">
    <source>
        <dbReference type="SAM" id="SignalP"/>
    </source>
</evidence>
<sequence>MLRRLLIATLATLTLSGCTSQETAQELPSDEPQESSTRISTHTASTGIVEITDSAVGWIESQAIPTLTAEIAGRITTLYVDTGDRVEQGSVLAKIDDAPYRSARNAAAADVRRLEALTDNLARQVERHRQMLDENFISASMYEESQAELRALQEQLQGARSRLETAERDLRNTVITAPLDGIVDQRHVGVGDFLQTGQPFIRLVSGDRLRIHLPFPETVATQLSPGLPVRLSAPFTPLDSIAGEIREIRPALSTGRAVEAIVEIDNPGQWRTGGSVRGTVVLAQRRSVMVPEAAVVTRPAGHTVYLVDGNRVLARQVTIGRHQNGLVEILKGLEAGQKIALDGAGFLTDGALVSIAEARP</sequence>
<feature type="domain" description="Multidrug resistance protein MdtA-like barrel-sandwich hybrid" evidence="7">
    <location>
        <begin position="66"/>
        <end position="199"/>
    </location>
</feature>
<evidence type="ECO:0000256" key="1">
    <source>
        <dbReference type="ARBA" id="ARBA00004196"/>
    </source>
</evidence>
<dbReference type="RefSeq" id="WP_116347421.1">
    <property type="nucleotide sequence ID" value="NZ_NFZW01000002.1"/>
</dbReference>
<dbReference type="PANTHER" id="PTHR30469">
    <property type="entry name" value="MULTIDRUG RESISTANCE PROTEIN MDTA"/>
    <property type="match status" value="1"/>
</dbReference>
<comment type="subcellular location">
    <subcellularLocation>
        <location evidence="1">Cell envelope</location>
    </subcellularLocation>
</comment>
<dbReference type="GO" id="GO:0015562">
    <property type="term" value="F:efflux transmembrane transporter activity"/>
    <property type="evidence" value="ECO:0007669"/>
    <property type="project" value="TreeGrafter"/>
</dbReference>
<gene>
    <name evidence="9" type="ORF">CAL65_02900</name>
</gene>
<feature type="signal peptide" evidence="6">
    <location>
        <begin position="1"/>
        <end position="24"/>
    </location>
</feature>
<evidence type="ECO:0000313" key="9">
    <source>
        <dbReference type="EMBL" id="RFA38866.1"/>
    </source>
</evidence>
<dbReference type="PANTHER" id="PTHR30469:SF15">
    <property type="entry name" value="HLYD FAMILY OF SECRETION PROTEINS"/>
    <property type="match status" value="1"/>
</dbReference>
<dbReference type="Gene3D" id="2.40.420.20">
    <property type="match status" value="1"/>
</dbReference>
<dbReference type="InterPro" id="IPR058627">
    <property type="entry name" value="MdtA-like_C"/>
</dbReference>
<feature type="domain" description="Multidrug resistance protein MdtA-like C-terminal permuted SH3" evidence="8">
    <location>
        <begin position="288"/>
        <end position="344"/>
    </location>
</feature>
<dbReference type="Gene3D" id="1.10.287.470">
    <property type="entry name" value="Helix hairpin bin"/>
    <property type="match status" value="1"/>
</dbReference>
<protein>
    <submittedName>
        <fullName evidence="9">Uncharacterized protein</fullName>
    </submittedName>
</protein>
<evidence type="ECO:0000256" key="2">
    <source>
        <dbReference type="ARBA" id="ARBA00009477"/>
    </source>
</evidence>
<comment type="caution">
    <text evidence="9">The sequence shown here is derived from an EMBL/GenBank/DDBJ whole genome shotgun (WGS) entry which is preliminary data.</text>
</comment>
<feature type="region of interest" description="Disordered" evidence="5">
    <location>
        <begin position="20"/>
        <end position="44"/>
    </location>
</feature>
<dbReference type="NCBIfam" id="TIGR01730">
    <property type="entry name" value="RND_mfp"/>
    <property type="match status" value="1"/>
</dbReference>
<evidence type="ECO:0000259" key="8">
    <source>
        <dbReference type="Pfam" id="PF25967"/>
    </source>
</evidence>
<proteinExistence type="inferred from homology"/>
<dbReference type="Proteomes" id="UP000256763">
    <property type="component" value="Unassembled WGS sequence"/>
</dbReference>
<comment type="similarity">
    <text evidence="2">Belongs to the membrane fusion protein (MFP) (TC 8.A.1) family.</text>
</comment>
<dbReference type="Gene3D" id="2.40.30.170">
    <property type="match status" value="1"/>
</dbReference>
<keyword evidence="10" id="KW-1185">Reference proteome</keyword>
<dbReference type="GO" id="GO:1990281">
    <property type="term" value="C:efflux pump complex"/>
    <property type="evidence" value="ECO:0007669"/>
    <property type="project" value="TreeGrafter"/>
</dbReference>
<evidence type="ECO:0000256" key="3">
    <source>
        <dbReference type="ARBA" id="ARBA00022448"/>
    </source>
</evidence>
<evidence type="ECO:0000259" key="7">
    <source>
        <dbReference type="Pfam" id="PF25917"/>
    </source>
</evidence>
<keyword evidence="6" id="KW-0732">Signal</keyword>
<feature type="compositionally biased region" description="Polar residues" evidence="5">
    <location>
        <begin position="34"/>
        <end position="44"/>
    </location>
</feature>
<dbReference type="Pfam" id="PF25967">
    <property type="entry name" value="RND-MFP_C"/>
    <property type="match status" value="1"/>
</dbReference>
<organism evidence="9 10">
    <name type="scientific">Alkalilimnicola ehrlichii</name>
    <dbReference type="NCBI Taxonomy" id="351052"/>
    <lineage>
        <taxon>Bacteria</taxon>
        <taxon>Pseudomonadati</taxon>
        <taxon>Pseudomonadota</taxon>
        <taxon>Gammaproteobacteria</taxon>
        <taxon>Chromatiales</taxon>
        <taxon>Ectothiorhodospiraceae</taxon>
        <taxon>Alkalilimnicola</taxon>
    </lineage>
</organism>
<dbReference type="Gene3D" id="2.40.50.100">
    <property type="match status" value="1"/>
</dbReference>
<evidence type="ECO:0000313" key="10">
    <source>
        <dbReference type="Proteomes" id="UP000256763"/>
    </source>
</evidence>
<dbReference type="PROSITE" id="PS51257">
    <property type="entry name" value="PROKAR_LIPOPROTEIN"/>
    <property type="match status" value="1"/>
</dbReference>
<evidence type="ECO:0000256" key="5">
    <source>
        <dbReference type="SAM" id="MobiDB-lite"/>
    </source>
</evidence>
<dbReference type="Pfam" id="PF25917">
    <property type="entry name" value="BSH_RND"/>
    <property type="match status" value="1"/>
</dbReference>
<feature type="chain" id="PRO_5017801385" evidence="6">
    <location>
        <begin position="25"/>
        <end position="360"/>
    </location>
</feature>
<keyword evidence="3" id="KW-0813">Transport</keyword>
<reference evidence="10" key="1">
    <citation type="submission" date="2017-05" db="EMBL/GenBank/DDBJ databases">
        <authorList>
            <person name="Sharma S."/>
            <person name="Sidhu C."/>
            <person name="Pinnaka A.K."/>
        </authorList>
    </citation>
    <scope>NUCLEOTIDE SEQUENCE [LARGE SCALE GENOMIC DNA]</scope>
    <source>
        <strain evidence="10">AK93</strain>
    </source>
</reference>
<dbReference type="AlphaFoldDB" id="A0A3E0X316"/>
<evidence type="ECO:0000256" key="4">
    <source>
        <dbReference type="SAM" id="Coils"/>
    </source>
</evidence>
<dbReference type="InterPro" id="IPR058625">
    <property type="entry name" value="MdtA-like_BSH"/>
</dbReference>
<dbReference type="SUPFAM" id="SSF111369">
    <property type="entry name" value="HlyD-like secretion proteins"/>
    <property type="match status" value="1"/>
</dbReference>
<accession>A0A3E0X316</accession>
<keyword evidence="4" id="KW-0175">Coiled coil</keyword>
<feature type="coiled-coil region" evidence="4">
    <location>
        <begin position="111"/>
        <end position="169"/>
    </location>
</feature>